<dbReference type="PRINTS" id="PR00722">
    <property type="entry name" value="CHYMOTRYPSIN"/>
</dbReference>
<evidence type="ECO:0000256" key="5">
    <source>
        <dbReference type="ARBA" id="ARBA00023157"/>
    </source>
</evidence>
<dbReference type="PANTHER" id="PTHR24252:SF7">
    <property type="entry name" value="HYALIN"/>
    <property type="match status" value="1"/>
</dbReference>
<dbReference type="PROSITE" id="PS00134">
    <property type="entry name" value="TRYPSIN_HIS"/>
    <property type="match status" value="1"/>
</dbReference>
<evidence type="ECO:0000256" key="6">
    <source>
        <dbReference type="ARBA" id="ARBA00023180"/>
    </source>
</evidence>
<dbReference type="PhylomeDB" id="B4HLY4"/>
<dbReference type="HOGENOM" id="CLU_006842_0_3_1"/>
<proteinExistence type="inferred from homology"/>
<dbReference type="FunFam" id="2.40.10.10:FF:000028">
    <property type="entry name" value="Serine protease easter"/>
    <property type="match status" value="1"/>
</dbReference>
<dbReference type="Pfam" id="PF00089">
    <property type="entry name" value="Trypsin"/>
    <property type="match status" value="1"/>
</dbReference>
<dbReference type="STRING" id="7238.B4HLY4"/>
<evidence type="ECO:0000313" key="11">
    <source>
        <dbReference type="EMBL" id="EDW42021.1"/>
    </source>
</evidence>
<dbReference type="Gene3D" id="2.40.10.10">
    <property type="entry name" value="Trypsin-like serine proteases"/>
    <property type="match status" value="2"/>
</dbReference>
<feature type="signal peptide" evidence="9">
    <location>
        <begin position="1"/>
        <end position="19"/>
    </location>
</feature>
<evidence type="ECO:0000256" key="9">
    <source>
        <dbReference type="SAM" id="SignalP"/>
    </source>
</evidence>
<dbReference type="InterPro" id="IPR043504">
    <property type="entry name" value="Peptidase_S1_PA_chymotrypsin"/>
</dbReference>
<name>B4HLY4_DROSE</name>
<evidence type="ECO:0000259" key="10">
    <source>
        <dbReference type="PROSITE" id="PS50240"/>
    </source>
</evidence>
<dbReference type="MEROPS" id="S01.A50"/>
<evidence type="ECO:0000256" key="8">
    <source>
        <dbReference type="SAM" id="MobiDB-lite"/>
    </source>
</evidence>
<dbReference type="SMART" id="SM00020">
    <property type="entry name" value="Tryp_SPc"/>
    <property type="match status" value="1"/>
</dbReference>
<evidence type="ECO:0000313" key="12">
    <source>
        <dbReference type="Proteomes" id="UP000001292"/>
    </source>
</evidence>
<dbReference type="InterPro" id="IPR018114">
    <property type="entry name" value="TRYPSIN_HIS"/>
</dbReference>
<keyword evidence="4" id="KW-0865">Zymogen</keyword>
<evidence type="ECO:0000256" key="4">
    <source>
        <dbReference type="ARBA" id="ARBA00023145"/>
    </source>
</evidence>
<evidence type="ECO:0000256" key="2">
    <source>
        <dbReference type="ARBA" id="ARBA00022729"/>
    </source>
</evidence>
<organism evidence="12">
    <name type="scientific">Drosophila sechellia</name>
    <name type="common">Fruit fly</name>
    <dbReference type="NCBI Taxonomy" id="7238"/>
    <lineage>
        <taxon>Eukaryota</taxon>
        <taxon>Metazoa</taxon>
        <taxon>Ecdysozoa</taxon>
        <taxon>Arthropoda</taxon>
        <taxon>Hexapoda</taxon>
        <taxon>Insecta</taxon>
        <taxon>Pterygota</taxon>
        <taxon>Neoptera</taxon>
        <taxon>Endopterygota</taxon>
        <taxon>Diptera</taxon>
        <taxon>Brachycera</taxon>
        <taxon>Muscomorpha</taxon>
        <taxon>Ephydroidea</taxon>
        <taxon>Drosophilidae</taxon>
        <taxon>Drosophila</taxon>
        <taxon>Sophophora</taxon>
    </lineage>
</organism>
<evidence type="ECO:0000256" key="3">
    <source>
        <dbReference type="ARBA" id="ARBA00022837"/>
    </source>
</evidence>
<accession>B4HLY4</accession>
<dbReference type="AlphaFoldDB" id="B4HLY4"/>
<feature type="compositionally biased region" description="Pro residues" evidence="8">
    <location>
        <begin position="289"/>
        <end position="317"/>
    </location>
</feature>
<dbReference type="CDD" id="cd00190">
    <property type="entry name" value="Tryp_SPc"/>
    <property type="match status" value="1"/>
</dbReference>
<reference evidence="11 12" key="1">
    <citation type="journal article" date="2007" name="Nature">
        <title>Evolution of genes and genomes on the Drosophila phylogeny.</title>
        <authorList>
            <consortium name="Drosophila 12 Genomes Consortium"/>
            <person name="Clark A.G."/>
            <person name="Eisen M.B."/>
            <person name="Smith D.R."/>
            <person name="Bergman C.M."/>
            <person name="Oliver B."/>
            <person name="Markow T.A."/>
            <person name="Kaufman T.C."/>
            <person name="Kellis M."/>
            <person name="Gelbart W."/>
            <person name="Iyer V.N."/>
            <person name="Pollard D.A."/>
            <person name="Sackton T.B."/>
            <person name="Larracuente A.M."/>
            <person name="Singh N.D."/>
            <person name="Abad J.P."/>
            <person name="Abt D.N."/>
            <person name="Adryan B."/>
            <person name="Aguade M."/>
            <person name="Akashi H."/>
            <person name="Anderson W.W."/>
            <person name="Aquadro C.F."/>
            <person name="Ardell D.H."/>
            <person name="Arguello R."/>
            <person name="Artieri C.G."/>
            <person name="Barbash D.A."/>
            <person name="Barker D."/>
            <person name="Barsanti P."/>
            <person name="Batterham P."/>
            <person name="Batzoglou S."/>
            <person name="Begun D."/>
            <person name="Bhutkar A."/>
            <person name="Blanco E."/>
            <person name="Bosak S.A."/>
            <person name="Bradley R.K."/>
            <person name="Brand A.D."/>
            <person name="Brent M.R."/>
            <person name="Brooks A.N."/>
            <person name="Brown R.H."/>
            <person name="Butlin R.K."/>
            <person name="Caggese C."/>
            <person name="Calvi B.R."/>
            <person name="Bernardo de Carvalho A."/>
            <person name="Caspi A."/>
            <person name="Castrezana S."/>
            <person name="Celniker S.E."/>
            <person name="Chang J.L."/>
            <person name="Chapple C."/>
            <person name="Chatterji S."/>
            <person name="Chinwalla A."/>
            <person name="Civetta A."/>
            <person name="Clifton S.W."/>
            <person name="Comeron J.M."/>
            <person name="Costello J.C."/>
            <person name="Coyne J.A."/>
            <person name="Daub J."/>
            <person name="David R.G."/>
            <person name="Delcher A.L."/>
            <person name="Delehaunty K."/>
            <person name="Do C.B."/>
            <person name="Ebling H."/>
            <person name="Edwards K."/>
            <person name="Eickbush T."/>
            <person name="Evans J.D."/>
            <person name="Filipski A."/>
            <person name="Findeiss S."/>
            <person name="Freyhult E."/>
            <person name="Fulton L."/>
            <person name="Fulton R."/>
            <person name="Garcia A.C."/>
            <person name="Gardiner A."/>
            <person name="Garfield D.A."/>
            <person name="Garvin B.E."/>
            <person name="Gibson G."/>
            <person name="Gilbert D."/>
            <person name="Gnerre S."/>
            <person name="Godfrey J."/>
            <person name="Good R."/>
            <person name="Gotea V."/>
            <person name="Gravely B."/>
            <person name="Greenberg A.J."/>
            <person name="Griffiths-Jones S."/>
            <person name="Gross S."/>
            <person name="Guigo R."/>
            <person name="Gustafson E.A."/>
            <person name="Haerty W."/>
            <person name="Hahn M.W."/>
            <person name="Halligan D.L."/>
            <person name="Halpern A.L."/>
            <person name="Halter G.M."/>
            <person name="Han M.V."/>
            <person name="Heger A."/>
            <person name="Hillier L."/>
            <person name="Hinrichs A.S."/>
            <person name="Holmes I."/>
            <person name="Hoskins R.A."/>
            <person name="Hubisz M.J."/>
            <person name="Hultmark D."/>
            <person name="Huntley M.A."/>
            <person name="Jaffe D.B."/>
            <person name="Jagadeeshan S."/>
            <person name="Jeck W.R."/>
            <person name="Johnson J."/>
            <person name="Jones C.D."/>
            <person name="Jordan W.C."/>
            <person name="Karpen G.H."/>
            <person name="Kataoka E."/>
            <person name="Keightley P.D."/>
            <person name="Kheradpour P."/>
            <person name="Kirkness E.F."/>
            <person name="Koerich L.B."/>
            <person name="Kristiansen K."/>
            <person name="Kudrna D."/>
            <person name="Kulathinal R.J."/>
            <person name="Kumar S."/>
            <person name="Kwok R."/>
            <person name="Lander E."/>
            <person name="Langley C.H."/>
            <person name="Lapoint R."/>
            <person name="Lazzaro B.P."/>
            <person name="Lee S.J."/>
            <person name="Levesque L."/>
            <person name="Li R."/>
            <person name="Lin C.F."/>
            <person name="Lin M.F."/>
            <person name="Lindblad-Toh K."/>
            <person name="Llopart A."/>
            <person name="Long M."/>
            <person name="Low L."/>
            <person name="Lozovsky E."/>
            <person name="Lu J."/>
            <person name="Luo M."/>
            <person name="Machado C.A."/>
            <person name="Makalowski W."/>
            <person name="Marzo M."/>
            <person name="Matsuda M."/>
            <person name="Matzkin L."/>
            <person name="McAllister B."/>
            <person name="McBride C.S."/>
            <person name="McKernan B."/>
            <person name="McKernan K."/>
            <person name="Mendez-Lago M."/>
            <person name="Minx P."/>
            <person name="Mollenhauer M.U."/>
            <person name="Montooth K."/>
            <person name="Mount S.M."/>
            <person name="Mu X."/>
            <person name="Myers E."/>
            <person name="Negre B."/>
            <person name="Newfeld S."/>
            <person name="Nielsen R."/>
            <person name="Noor M.A."/>
            <person name="O'Grady P."/>
            <person name="Pachter L."/>
            <person name="Papaceit M."/>
            <person name="Parisi M.J."/>
            <person name="Parisi M."/>
            <person name="Parts L."/>
            <person name="Pedersen J.S."/>
            <person name="Pesole G."/>
            <person name="Phillippy A.M."/>
            <person name="Ponting C.P."/>
            <person name="Pop M."/>
            <person name="Porcelli D."/>
            <person name="Powell J.R."/>
            <person name="Prohaska S."/>
            <person name="Pruitt K."/>
            <person name="Puig M."/>
            <person name="Quesneville H."/>
            <person name="Ram K.R."/>
            <person name="Rand D."/>
            <person name="Rasmussen M.D."/>
            <person name="Reed L.K."/>
            <person name="Reenan R."/>
            <person name="Reily A."/>
            <person name="Remington K.A."/>
            <person name="Rieger T.T."/>
            <person name="Ritchie M.G."/>
            <person name="Robin C."/>
            <person name="Rogers Y.H."/>
            <person name="Rohde C."/>
            <person name="Rozas J."/>
            <person name="Rubenfield M.J."/>
            <person name="Ruiz A."/>
            <person name="Russo S."/>
            <person name="Salzberg S.L."/>
            <person name="Sanchez-Gracia A."/>
            <person name="Saranga D.J."/>
            <person name="Sato H."/>
            <person name="Schaeffer S.W."/>
            <person name="Schatz M.C."/>
            <person name="Schlenke T."/>
            <person name="Schwartz R."/>
            <person name="Segarra C."/>
            <person name="Singh R.S."/>
            <person name="Sirot L."/>
            <person name="Sirota M."/>
            <person name="Sisneros N.B."/>
            <person name="Smith C.D."/>
            <person name="Smith T.F."/>
            <person name="Spieth J."/>
            <person name="Stage D.E."/>
            <person name="Stark A."/>
            <person name="Stephan W."/>
            <person name="Strausberg R.L."/>
            <person name="Strempel S."/>
            <person name="Sturgill D."/>
            <person name="Sutton G."/>
            <person name="Sutton G.G."/>
            <person name="Tao W."/>
            <person name="Teichmann S."/>
            <person name="Tobari Y.N."/>
            <person name="Tomimura Y."/>
            <person name="Tsolas J.M."/>
            <person name="Valente V.L."/>
            <person name="Venter E."/>
            <person name="Venter J.C."/>
            <person name="Vicario S."/>
            <person name="Vieira F.G."/>
            <person name="Vilella A.J."/>
            <person name="Villasante A."/>
            <person name="Walenz B."/>
            <person name="Wang J."/>
            <person name="Wasserman M."/>
            <person name="Watts T."/>
            <person name="Wilson D."/>
            <person name="Wilson R.K."/>
            <person name="Wing R.A."/>
            <person name="Wolfner M.F."/>
            <person name="Wong A."/>
            <person name="Wong G.K."/>
            <person name="Wu C.I."/>
            <person name="Wu G."/>
            <person name="Yamamoto D."/>
            <person name="Yang H.P."/>
            <person name="Yang S.P."/>
            <person name="Yorke J.A."/>
            <person name="Yoshida K."/>
            <person name="Zdobnov E."/>
            <person name="Zhang P."/>
            <person name="Zhang Y."/>
            <person name="Zimin A.V."/>
            <person name="Baldwin J."/>
            <person name="Abdouelleil A."/>
            <person name="Abdulkadir J."/>
            <person name="Abebe A."/>
            <person name="Abera B."/>
            <person name="Abreu J."/>
            <person name="Acer S.C."/>
            <person name="Aftuck L."/>
            <person name="Alexander A."/>
            <person name="An P."/>
            <person name="Anderson E."/>
            <person name="Anderson S."/>
            <person name="Arachi H."/>
            <person name="Azer M."/>
            <person name="Bachantsang P."/>
            <person name="Barry A."/>
            <person name="Bayul T."/>
            <person name="Berlin A."/>
            <person name="Bessette D."/>
            <person name="Bloom T."/>
            <person name="Blye J."/>
            <person name="Boguslavskiy L."/>
            <person name="Bonnet C."/>
            <person name="Boukhgalter B."/>
            <person name="Bourzgui I."/>
            <person name="Brown A."/>
            <person name="Cahill P."/>
            <person name="Channer S."/>
            <person name="Cheshatsang Y."/>
            <person name="Chuda L."/>
            <person name="Citroen M."/>
            <person name="Collymore A."/>
            <person name="Cooke P."/>
            <person name="Costello M."/>
            <person name="D'Aco K."/>
            <person name="Daza R."/>
            <person name="De Haan G."/>
            <person name="DeGray S."/>
            <person name="DeMaso C."/>
            <person name="Dhargay N."/>
            <person name="Dooley K."/>
            <person name="Dooley E."/>
            <person name="Doricent M."/>
            <person name="Dorje P."/>
            <person name="Dorjee K."/>
            <person name="Dupes A."/>
            <person name="Elong R."/>
            <person name="Falk J."/>
            <person name="Farina A."/>
            <person name="Faro S."/>
            <person name="Ferguson D."/>
            <person name="Fisher S."/>
            <person name="Foley C.D."/>
            <person name="Franke A."/>
            <person name="Friedrich D."/>
            <person name="Gadbois L."/>
            <person name="Gearin G."/>
            <person name="Gearin C.R."/>
            <person name="Giannoukos G."/>
            <person name="Goode T."/>
            <person name="Graham J."/>
            <person name="Grandbois E."/>
            <person name="Grewal S."/>
            <person name="Gyaltsen K."/>
            <person name="Hafez N."/>
            <person name="Hagos B."/>
            <person name="Hall J."/>
            <person name="Henson C."/>
            <person name="Hollinger A."/>
            <person name="Honan T."/>
            <person name="Huard M.D."/>
            <person name="Hughes L."/>
            <person name="Hurhula B."/>
            <person name="Husby M.E."/>
            <person name="Kamat A."/>
            <person name="Kanga B."/>
            <person name="Kashin S."/>
            <person name="Khazanovich D."/>
            <person name="Kisner P."/>
            <person name="Lance K."/>
            <person name="Lara M."/>
            <person name="Lee W."/>
            <person name="Lennon N."/>
            <person name="Letendre F."/>
            <person name="LeVine R."/>
            <person name="Lipovsky A."/>
            <person name="Liu X."/>
            <person name="Liu J."/>
            <person name="Liu S."/>
            <person name="Lokyitsang T."/>
            <person name="Lokyitsang Y."/>
            <person name="Lubonja R."/>
            <person name="Lui A."/>
            <person name="MacDonald P."/>
            <person name="Magnisalis V."/>
            <person name="Maru K."/>
            <person name="Matthews C."/>
            <person name="McCusker W."/>
            <person name="McDonough S."/>
            <person name="Mehta T."/>
            <person name="Meldrim J."/>
            <person name="Meneus L."/>
            <person name="Mihai O."/>
            <person name="Mihalev A."/>
            <person name="Mihova T."/>
            <person name="Mittelman R."/>
            <person name="Mlenga V."/>
            <person name="Montmayeur A."/>
            <person name="Mulrain L."/>
            <person name="Navidi A."/>
            <person name="Naylor J."/>
            <person name="Negash T."/>
            <person name="Nguyen T."/>
            <person name="Nguyen N."/>
            <person name="Nicol R."/>
            <person name="Norbu C."/>
            <person name="Norbu N."/>
            <person name="Novod N."/>
            <person name="O'Neill B."/>
            <person name="Osman S."/>
            <person name="Markiewicz E."/>
            <person name="Oyono O.L."/>
            <person name="Patti C."/>
            <person name="Phunkhang P."/>
            <person name="Pierre F."/>
            <person name="Priest M."/>
            <person name="Raghuraman S."/>
            <person name="Rege F."/>
            <person name="Reyes R."/>
            <person name="Rise C."/>
            <person name="Rogov P."/>
            <person name="Ross K."/>
            <person name="Ryan E."/>
            <person name="Settipalli S."/>
            <person name="Shea T."/>
            <person name="Sherpa N."/>
            <person name="Shi L."/>
            <person name="Shih D."/>
            <person name="Sparrow T."/>
            <person name="Spaulding J."/>
            <person name="Stalker J."/>
            <person name="Stange-Thomann N."/>
            <person name="Stavropoulos S."/>
            <person name="Stone C."/>
            <person name="Strader C."/>
            <person name="Tesfaye S."/>
            <person name="Thomson T."/>
            <person name="Thoulutsang Y."/>
            <person name="Thoulutsang D."/>
            <person name="Topham K."/>
            <person name="Topping I."/>
            <person name="Tsamla T."/>
            <person name="Vassiliev H."/>
            <person name="Vo A."/>
            <person name="Wangchuk T."/>
            <person name="Wangdi T."/>
            <person name="Weiand M."/>
            <person name="Wilkinson J."/>
            <person name="Wilson A."/>
            <person name="Yadav S."/>
            <person name="Young G."/>
            <person name="Yu Q."/>
            <person name="Zembek L."/>
            <person name="Zhong D."/>
            <person name="Zimmer A."/>
            <person name="Zwirko Z."/>
            <person name="Jaffe D.B."/>
            <person name="Alvarez P."/>
            <person name="Brockman W."/>
            <person name="Butler J."/>
            <person name="Chin C."/>
            <person name="Gnerre S."/>
            <person name="Grabherr M."/>
            <person name="Kleber M."/>
            <person name="Mauceli E."/>
            <person name="MacCallum I."/>
        </authorList>
    </citation>
    <scope>NUCLEOTIDE SEQUENCE [LARGE SCALE GENOMIC DNA]</scope>
    <source>
        <strain evidence="12">Rob3c / Tucson 14021-0248.25</strain>
    </source>
</reference>
<dbReference type="GO" id="GO:0004252">
    <property type="term" value="F:serine-type endopeptidase activity"/>
    <property type="evidence" value="ECO:0007669"/>
    <property type="project" value="InterPro"/>
</dbReference>
<feature type="chain" id="PRO_5002809028" evidence="9">
    <location>
        <begin position="20"/>
        <end position="317"/>
    </location>
</feature>
<dbReference type="InterPro" id="IPR001254">
    <property type="entry name" value="Trypsin_dom"/>
</dbReference>
<sequence length="317" mass="35408">MNAVVVGLTLFLLPLLGSTQFLDMACGIRAHSPSVLRVKNGTVASLTSSPWMAFLHSTDGRFVCGGSLITNRLVLTAAHCFLDRTDLIARLGEYDREEHEMCHDSYCTYRIEAMVERGFRHRLYNPMTMAYDIAILRLYRKVQYTDNIRPICIVLDPRWRNFIDSLDPLTGTGWGKTESEGDSAKLRTVDLARKHPEVCRRYATLSLTANQFCAGNERSNLCNGDSGGPVGALIPYGKSKRFVQADFLQCIYTLVATYFRQETIRSHRQNVATSPETTEDEGSLLPIPLCRPAPGTPHTPPRTPRTPRPPGTPLTNC</sequence>
<dbReference type="PANTHER" id="PTHR24252">
    <property type="entry name" value="ACROSIN-RELATED"/>
    <property type="match status" value="1"/>
</dbReference>
<evidence type="ECO:0000256" key="7">
    <source>
        <dbReference type="ARBA" id="ARBA00024195"/>
    </source>
</evidence>
<keyword evidence="6" id="KW-0325">Glycoprotein</keyword>
<dbReference type="SMR" id="B4HLY4"/>
<keyword evidence="2 9" id="KW-0732">Signal</keyword>
<feature type="region of interest" description="Disordered" evidence="8">
    <location>
        <begin position="269"/>
        <end position="317"/>
    </location>
</feature>
<dbReference type="OMA" id="QFCAGNE"/>
<dbReference type="GO" id="GO:0006508">
    <property type="term" value="P:proteolysis"/>
    <property type="evidence" value="ECO:0007669"/>
    <property type="project" value="InterPro"/>
</dbReference>
<evidence type="ECO:0000256" key="1">
    <source>
        <dbReference type="ARBA" id="ARBA00022723"/>
    </source>
</evidence>
<comment type="similarity">
    <text evidence="7">Belongs to the peptidase S1 family. CLIP subfamily.</text>
</comment>
<keyword evidence="5" id="KW-1015">Disulfide bond</keyword>
<gene>
    <name evidence="11" type="primary">Dsec\GM24245</name>
    <name evidence="11" type="ORF">Dsec_GM24245</name>
</gene>
<dbReference type="SUPFAM" id="SSF50494">
    <property type="entry name" value="Trypsin-like serine proteases"/>
    <property type="match status" value="1"/>
</dbReference>
<dbReference type="Proteomes" id="UP000001292">
    <property type="component" value="Unassembled WGS sequence"/>
</dbReference>
<dbReference type="InterPro" id="IPR009003">
    <property type="entry name" value="Peptidase_S1_PA"/>
</dbReference>
<dbReference type="EMBL" id="CH480815">
    <property type="protein sequence ID" value="EDW42021.1"/>
    <property type="molecule type" value="Genomic_DNA"/>
</dbReference>
<dbReference type="GO" id="GO:0046872">
    <property type="term" value="F:metal ion binding"/>
    <property type="evidence" value="ECO:0007669"/>
    <property type="project" value="UniProtKB-KW"/>
</dbReference>
<keyword evidence="1" id="KW-0479">Metal-binding</keyword>
<dbReference type="InterPro" id="IPR001314">
    <property type="entry name" value="Peptidase_S1A"/>
</dbReference>
<dbReference type="PROSITE" id="PS50240">
    <property type="entry name" value="TRYPSIN_DOM"/>
    <property type="match status" value="1"/>
</dbReference>
<feature type="domain" description="Peptidase S1" evidence="10">
    <location>
        <begin position="38"/>
        <end position="269"/>
    </location>
</feature>
<keyword evidence="3" id="KW-0106">Calcium</keyword>
<keyword evidence="12" id="KW-1185">Reference proteome</keyword>
<protein>
    <submittedName>
        <fullName evidence="11">GM24245</fullName>
    </submittedName>
</protein>